<evidence type="ECO:0000313" key="19">
    <source>
        <dbReference type="EMBL" id="PID60043.1"/>
    </source>
</evidence>
<dbReference type="PROSITE" id="PS50109">
    <property type="entry name" value="HIS_KIN"/>
    <property type="match status" value="1"/>
</dbReference>
<keyword evidence="10" id="KW-1133">Transmembrane helix</keyword>
<dbReference type="Pfam" id="PF00512">
    <property type="entry name" value="HisKA"/>
    <property type="match status" value="1"/>
</dbReference>
<evidence type="ECO:0000256" key="4">
    <source>
        <dbReference type="ARBA" id="ARBA00022553"/>
    </source>
</evidence>
<evidence type="ECO:0000256" key="5">
    <source>
        <dbReference type="ARBA" id="ARBA00022679"/>
    </source>
</evidence>
<feature type="domain" description="Response regulatory" evidence="16">
    <location>
        <begin position="28"/>
        <end position="145"/>
    </location>
</feature>
<feature type="domain" description="Histidine kinase" evidence="15">
    <location>
        <begin position="444"/>
        <end position="663"/>
    </location>
</feature>
<dbReference type="SUPFAM" id="SSF55785">
    <property type="entry name" value="PYP-like sensor domain (PAS domain)"/>
    <property type="match status" value="2"/>
</dbReference>
<organism evidence="19 20">
    <name type="scientific">candidate division KSB3 bacterium</name>
    <dbReference type="NCBI Taxonomy" id="2044937"/>
    <lineage>
        <taxon>Bacteria</taxon>
        <taxon>candidate division KSB3</taxon>
    </lineage>
</organism>
<dbReference type="Gene3D" id="1.10.287.130">
    <property type="match status" value="1"/>
</dbReference>
<gene>
    <name evidence="19" type="ORF">CSB45_00705</name>
</gene>
<feature type="modified residue" description="4-aspartylphosphate" evidence="13">
    <location>
        <position position="78"/>
    </location>
</feature>
<dbReference type="EMBL" id="PDPS01000010">
    <property type="protein sequence ID" value="PID60043.1"/>
    <property type="molecule type" value="Genomic_DNA"/>
</dbReference>
<evidence type="ECO:0000256" key="11">
    <source>
        <dbReference type="ARBA" id="ARBA00023012"/>
    </source>
</evidence>
<dbReference type="Pfam" id="PF00072">
    <property type="entry name" value="Response_reg"/>
    <property type="match status" value="1"/>
</dbReference>
<dbReference type="GO" id="GO:0030295">
    <property type="term" value="F:protein kinase activator activity"/>
    <property type="evidence" value="ECO:0007669"/>
    <property type="project" value="TreeGrafter"/>
</dbReference>
<evidence type="ECO:0000259" key="18">
    <source>
        <dbReference type="PROSITE" id="PS50113"/>
    </source>
</evidence>
<dbReference type="InterPro" id="IPR050351">
    <property type="entry name" value="BphY/WalK/GraS-like"/>
</dbReference>
<dbReference type="SMART" id="SM00387">
    <property type="entry name" value="HATPase_c"/>
    <property type="match status" value="1"/>
</dbReference>
<evidence type="ECO:0000256" key="2">
    <source>
        <dbReference type="ARBA" id="ARBA00004141"/>
    </source>
</evidence>
<dbReference type="EC" id="2.7.13.3" evidence="3"/>
<dbReference type="SMART" id="SM00086">
    <property type="entry name" value="PAC"/>
    <property type="match status" value="2"/>
</dbReference>
<evidence type="ECO:0000256" key="7">
    <source>
        <dbReference type="ARBA" id="ARBA00022741"/>
    </source>
</evidence>
<dbReference type="CDD" id="cd00075">
    <property type="entry name" value="HATPase"/>
    <property type="match status" value="1"/>
</dbReference>
<evidence type="ECO:0000256" key="3">
    <source>
        <dbReference type="ARBA" id="ARBA00012438"/>
    </source>
</evidence>
<dbReference type="SUPFAM" id="SSF55874">
    <property type="entry name" value="ATPase domain of HSP90 chaperone/DNA topoisomerase II/histidine kinase"/>
    <property type="match status" value="1"/>
</dbReference>
<dbReference type="GO" id="GO:0005524">
    <property type="term" value="F:ATP binding"/>
    <property type="evidence" value="ECO:0007669"/>
    <property type="project" value="UniProtKB-KW"/>
</dbReference>
<dbReference type="PROSITE" id="PS50112">
    <property type="entry name" value="PAS"/>
    <property type="match status" value="2"/>
</dbReference>
<evidence type="ECO:0000256" key="14">
    <source>
        <dbReference type="SAM" id="Coils"/>
    </source>
</evidence>
<dbReference type="InterPro" id="IPR004358">
    <property type="entry name" value="Sig_transdc_His_kin-like_C"/>
</dbReference>
<feature type="domain" description="PAC" evidence="18">
    <location>
        <begin position="367"/>
        <end position="419"/>
    </location>
</feature>
<evidence type="ECO:0000313" key="20">
    <source>
        <dbReference type="Proteomes" id="UP000229740"/>
    </source>
</evidence>
<dbReference type="InterPro" id="IPR013767">
    <property type="entry name" value="PAS_fold"/>
</dbReference>
<evidence type="ECO:0000259" key="17">
    <source>
        <dbReference type="PROSITE" id="PS50112"/>
    </source>
</evidence>
<keyword evidence="9" id="KW-0067">ATP-binding</keyword>
<dbReference type="GO" id="GO:0007234">
    <property type="term" value="P:osmosensory signaling via phosphorelay pathway"/>
    <property type="evidence" value="ECO:0007669"/>
    <property type="project" value="TreeGrafter"/>
</dbReference>
<keyword evidence="8" id="KW-0418">Kinase</keyword>
<keyword evidence="5" id="KW-0808">Transferase</keyword>
<dbReference type="InterPro" id="IPR003594">
    <property type="entry name" value="HATPase_dom"/>
</dbReference>
<evidence type="ECO:0000256" key="10">
    <source>
        <dbReference type="ARBA" id="ARBA00022989"/>
    </source>
</evidence>
<dbReference type="InterPro" id="IPR005467">
    <property type="entry name" value="His_kinase_dom"/>
</dbReference>
<dbReference type="InterPro" id="IPR035965">
    <property type="entry name" value="PAS-like_dom_sf"/>
</dbReference>
<dbReference type="SMART" id="SM00091">
    <property type="entry name" value="PAS"/>
    <property type="match status" value="2"/>
</dbReference>
<dbReference type="GO" id="GO:0016020">
    <property type="term" value="C:membrane"/>
    <property type="evidence" value="ECO:0007669"/>
    <property type="project" value="UniProtKB-SubCell"/>
</dbReference>
<dbReference type="InterPro" id="IPR000014">
    <property type="entry name" value="PAS"/>
</dbReference>
<keyword evidence="14" id="KW-0175">Coiled coil</keyword>
<dbReference type="SMART" id="SM00388">
    <property type="entry name" value="HisKA"/>
    <property type="match status" value="1"/>
</dbReference>
<dbReference type="GO" id="GO:0000156">
    <property type="term" value="F:phosphorelay response regulator activity"/>
    <property type="evidence" value="ECO:0007669"/>
    <property type="project" value="TreeGrafter"/>
</dbReference>
<dbReference type="InterPro" id="IPR011006">
    <property type="entry name" value="CheY-like_superfamily"/>
</dbReference>
<evidence type="ECO:0000256" key="6">
    <source>
        <dbReference type="ARBA" id="ARBA00022692"/>
    </source>
</evidence>
<dbReference type="Proteomes" id="UP000229740">
    <property type="component" value="Unassembled WGS sequence"/>
</dbReference>
<dbReference type="NCBIfam" id="TIGR00229">
    <property type="entry name" value="sensory_box"/>
    <property type="match status" value="2"/>
</dbReference>
<dbReference type="GO" id="GO:0006355">
    <property type="term" value="P:regulation of DNA-templated transcription"/>
    <property type="evidence" value="ECO:0007669"/>
    <property type="project" value="InterPro"/>
</dbReference>
<dbReference type="PANTHER" id="PTHR42878:SF7">
    <property type="entry name" value="SENSOR HISTIDINE KINASE GLRK"/>
    <property type="match status" value="1"/>
</dbReference>
<evidence type="ECO:0000256" key="13">
    <source>
        <dbReference type="PROSITE-ProRule" id="PRU00169"/>
    </source>
</evidence>
<dbReference type="Pfam" id="PF02518">
    <property type="entry name" value="HATPase_c"/>
    <property type="match status" value="1"/>
</dbReference>
<dbReference type="SUPFAM" id="SSF52172">
    <property type="entry name" value="CheY-like"/>
    <property type="match status" value="1"/>
</dbReference>
<feature type="coiled-coil region" evidence="14">
    <location>
        <begin position="151"/>
        <end position="181"/>
    </location>
</feature>
<comment type="catalytic activity">
    <reaction evidence="1">
        <text>ATP + protein L-histidine = ADP + protein N-phospho-L-histidine.</text>
        <dbReference type="EC" id="2.7.13.3"/>
    </reaction>
</comment>
<reference evidence="19 20" key="1">
    <citation type="submission" date="2017-10" db="EMBL/GenBank/DDBJ databases">
        <title>Novel microbial diversity and functional potential in the marine mammal oral microbiome.</title>
        <authorList>
            <person name="Dudek N.K."/>
            <person name="Sun C.L."/>
            <person name="Burstein D."/>
            <person name="Kantor R.S."/>
            <person name="Aliaga Goltsman D.S."/>
            <person name="Bik E.M."/>
            <person name="Thomas B.C."/>
            <person name="Banfield J.F."/>
            <person name="Relman D.A."/>
        </authorList>
    </citation>
    <scope>NUCLEOTIDE SEQUENCE [LARGE SCALE GENOMIC DNA]</scope>
    <source>
        <strain evidence="19">DOLZORAL124_49_17</strain>
    </source>
</reference>
<keyword evidence="11" id="KW-0902">Two-component regulatory system</keyword>
<dbReference type="Pfam" id="PF00989">
    <property type="entry name" value="PAS"/>
    <property type="match status" value="1"/>
</dbReference>
<dbReference type="PRINTS" id="PR00344">
    <property type="entry name" value="BCTRLSENSOR"/>
</dbReference>
<dbReference type="CDD" id="cd00082">
    <property type="entry name" value="HisKA"/>
    <property type="match status" value="1"/>
</dbReference>
<dbReference type="SMART" id="SM00448">
    <property type="entry name" value="REC"/>
    <property type="match status" value="1"/>
</dbReference>
<dbReference type="InterPro" id="IPR000700">
    <property type="entry name" value="PAS-assoc_C"/>
</dbReference>
<dbReference type="Gene3D" id="3.30.450.20">
    <property type="entry name" value="PAS domain"/>
    <property type="match status" value="2"/>
</dbReference>
<feature type="domain" description="PAS" evidence="17">
    <location>
        <begin position="297"/>
        <end position="375"/>
    </location>
</feature>
<comment type="caution">
    <text evidence="19">The sequence shown here is derived from an EMBL/GenBank/DDBJ whole genome shotgun (WGS) entry which is preliminary data.</text>
</comment>
<dbReference type="SUPFAM" id="SSF47384">
    <property type="entry name" value="Homodimeric domain of signal transducing histidine kinase"/>
    <property type="match status" value="1"/>
</dbReference>
<evidence type="ECO:0000259" key="16">
    <source>
        <dbReference type="PROSITE" id="PS50110"/>
    </source>
</evidence>
<evidence type="ECO:0000259" key="15">
    <source>
        <dbReference type="PROSITE" id="PS50109"/>
    </source>
</evidence>
<accession>A0A2G6ED61</accession>
<dbReference type="Gene3D" id="3.40.50.2300">
    <property type="match status" value="1"/>
</dbReference>
<keyword evidence="7" id="KW-0547">Nucleotide-binding</keyword>
<dbReference type="GO" id="GO:0000155">
    <property type="term" value="F:phosphorelay sensor kinase activity"/>
    <property type="evidence" value="ECO:0007669"/>
    <property type="project" value="InterPro"/>
</dbReference>
<evidence type="ECO:0000256" key="12">
    <source>
        <dbReference type="ARBA" id="ARBA00023136"/>
    </source>
</evidence>
<evidence type="ECO:0000256" key="1">
    <source>
        <dbReference type="ARBA" id="ARBA00000085"/>
    </source>
</evidence>
<dbReference type="Gene3D" id="3.30.565.10">
    <property type="entry name" value="Histidine kinase-like ATPase, C-terminal domain"/>
    <property type="match status" value="1"/>
</dbReference>
<dbReference type="PROSITE" id="PS50110">
    <property type="entry name" value="RESPONSE_REGULATORY"/>
    <property type="match status" value="1"/>
</dbReference>
<dbReference type="Pfam" id="PF13426">
    <property type="entry name" value="PAS_9"/>
    <property type="match status" value="1"/>
</dbReference>
<dbReference type="InterPro" id="IPR001789">
    <property type="entry name" value="Sig_transdc_resp-reg_receiver"/>
</dbReference>
<dbReference type="CDD" id="cd00130">
    <property type="entry name" value="PAS"/>
    <property type="match status" value="2"/>
</dbReference>
<keyword evidence="4 13" id="KW-0597">Phosphoprotein</keyword>
<sequence>MRYVRSVSLRDPARSQDMTAREDLCHSSIIIVSDNPLRLERFAGELQEHGCSIEVLEHGRQDLPAFIEKTNPDLLIFDVFRIGSKELEMCRRITQHERTCDVPVMFITTLTETINKVQSFEAGAADYISRPFSHEEVLARMTAHLRIRSLQKCLREKNHRLEQEVLEHRRTEQALRESEERFKVLAEATFEGVIVHEKGLIVDVNHMMEEMFAFKRSELIGKNALDLMMAELSDGIVGNIHSDYENLTEGEGIRKDGTRFPVEIQIKKIPYYGRSARVAAIRDVTWRKQVENTIKESRRHICSIIESSLDMIISVDHERKIVEFNRSAQKVFGYTADEVIGRSIDLLYADPKESSHIHEQMKSEGQLIMEVVNRRKSGEKFPCLLSASTLRNAKGGRIGYMGVSRDITEQKRAEAELIAVHNDLRDKNEQLKELNASKDKFFSIISHDLKNPFSILLGLAELLSMNVQKYDKAKTQGLVTRLYSSAQKLYTLLENLLTWSKVQRGLMECVPAKIDLHTLVEETIDLFTAQSEKKHIRLYNAIPPGIEAWADESMVNTVLRNLISNALKYSNSDGLVHVCAEKSEQDFWEISVSDNGVGIPDYALPNLLRIDTHYTHLGTFGEEGTGLGLILCRELVEQNGGTLRVESKVDQGTTFFFTLPQSH</sequence>
<comment type="subcellular location">
    <subcellularLocation>
        <location evidence="2">Membrane</location>
        <topology evidence="2">Multi-pass membrane protein</topology>
    </subcellularLocation>
</comment>
<name>A0A2G6ED61_9BACT</name>
<proteinExistence type="predicted"/>
<feature type="domain" description="PAS" evidence="17">
    <location>
        <begin position="178"/>
        <end position="231"/>
    </location>
</feature>
<dbReference type="PROSITE" id="PS50113">
    <property type="entry name" value="PAC"/>
    <property type="match status" value="1"/>
</dbReference>
<dbReference type="InterPro" id="IPR036890">
    <property type="entry name" value="HATPase_C_sf"/>
</dbReference>
<dbReference type="PANTHER" id="PTHR42878">
    <property type="entry name" value="TWO-COMPONENT HISTIDINE KINASE"/>
    <property type="match status" value="1"/>
</dbReference>
<evidence type="ECO:0000256" key="9">
    <source>
        <dbReference type="ARBA" id="ARBA00022840"/>
    </source>
</evidence>
<keyword evidence="6" id="KW-0812">Transmembrane</keyword>
<dbReference type="AlphaFoldDB" id="A0A2G6ED61"/>
<dbReference type="InterPro" id="IPR003661">
    <property type="entry name" value="HisK_dim/P_dom"/>
</dbReference>
<dbReference type="InterPro" id="IPR036097">
    <property type="entry name" value="HisK_dim/P_sf"/>
</dbReference>
<dbReference type="InterPro" id="IPR001610">
    <property type="entry name" value="PAC"/>
</dbReference>
<evidence type="ECO:0000256" key="8">
    <source>
        <dbReference type="ARBA" id="ARBA00022777"/>
    </source>
</evidence>
<protein>
    <recommendedName>
        <fullName evidence="3">histidine kinase</fullName>
        <ecNumber evidence="3">2.7.13.3</ecNumber>
    </recommendedName>
</protein>
<keyword evidence="12" id="KW-0472">Membrane</keyword>